<keyword evidence="2" id="KW-0479">Metal-binding</keyword>
<dbReference type="EMBL" id="JBHRSV010000007">
    <property type="protein sequence ID" value="MFC2925735.1"/>
    <property type="molecule type" value="Genomic_DNA"/>
</dbReference>
<dbReference type="InterPro" id="IPR034660">
    <property type="entry name" value="DinB/YfiT-like"/>
</dbReference>
<name>A0ABV6ZWB6_9PROT</name>
<accession>A0ABV6ZWB6</accession>
<dbReference type="PANTHER" id="PTHR37302:SF1">
    <property type="entry name" value="PROTEIN DINB"/>
    <property type="match status" value="1"/>
</dbReference>
<dbReference type="InterPro" id="IPR007837">
    <property type="entry name" value="DinB"/>
</dbReference>
<organism evidence="3 4">
    <name type="scientific">Hyphobacterium vulgare</name>
    <dbReference type="NCBI Taxonomy" id="1736751"/>
    <lineage>
        <taxon>Bacteria</taxon>
        <taxon>Pseudomonadati</taxon>
        <taxon>Pseudomonadota</taxon>
        <taxon>Alphaproteobacteria</taxon>
        <taxon>Maricaulales</taxon>
        <taxon>Maricaulaceae</taxon>
        <taxon>Hyphobacterium</taxon>
    </lineage>
</organism>
<comment type="similarity">
    <text evidence="1">Belongs to the DinB family.</text>
</comment>
<sequence>MRAHFQRFAAYNAWANLRLYDAAAKLTDEAWHRDTGAFFTSLAGTLNHILVADRIWMRRLTGEGETHTALTDMPFPALADLRPVREAMDARIIAFVDTLDDTAFGDDVHYSNTRGEPHHLQRGLILAHLFNHQTHHRGQAHHILSQLDQDPPPLDLLYFALPAA</sequence>
<evidence type="ECO:0000256" key="1">
    <source>
        <dbReference type="ARBA" id="ARBA00008635"/>
    </source>
</evidence>
<dbReference type="PANTHER" id="PTHR37302">
    <property type="entry name" value="SLR1116 PROTEIN"/>
    <property type="match status" value="1"/>
</dbReference>
<dbReference type="Pfam" id="PF05163">
    <property type="entry name" value="DinB"/>
    <property type="match status" value="1"/>
</dbReference>
<keyword evidence="4" id="KW-1185">Reference proteome</keyword>
<dbReference type="RefSeq" id="WP_343165627.1">
    <property type="nucleotide sequence ID" value="NZ_JBHRSV010000007.1"/>
</dbReference>
<evidence type="ECO:0000313" key="3">
    <source>
        <dbReference type="EMBL" id="MFC2925735.1"/>
    </source>
</evidence>
<evidence type="ECO:0000313" key="4">
    <source>
        <dbReference type="Proteomes" id="UP001595379"/>
    </source>
</evidence>
<protein>
    <submittedName>
        <fullName evidence="3">DinB family protein</fullName>
    </submittedName>
</protein>
<dbReference type="Gene3D" id="1.20.120.450">
    <property type="entry name" value="dinb family like domain"/>
    <property type="match status" value="1"/>
</dbReference>
<proteinExistence type="inferred from homology"/>
<reference evidence="4" key="1">
    <citation type="journal article" date="2019" name="Int. J. Syst. Evol. Microbiol.">
        <title>The Global Catalogue of Microorganisms (GCM) 10K type strain sequencing project: providing services to taxonomists for standard genome sequencing and annotation.</title>
        <authorList>
            <consortium name="The Broad Institute Genomics Platform"/>
            <consortium name="The Broad Institute Genome Sequencing Center for Infectious Disease"/>
            <person name="Wu L."/>
            <person name="Ma J."/>
        </authorList>
    </citation>
    <scope>NUCLEOTIDE SEQUENCE [LARGE SCALE GENOMIC DNA]</scope>
    <source>
        <strain evidence="4">KCTC 52487</strain>
    </source>
</reference>
<evidence type="ECO:0000256" key="2">
    <source>
        <dbReference type="ARBA" id="ARBA00022723"/>
    </source>
</evidence>
<comment type="caution">
    <text evidence="3">The sequence shown here is derived from an EMBL/GenBank/DDBJ whole genome shotgun (WGS) entry which is preliminary data.</text>
</comment>
<dbReference type="Proteomes" id="UP001595379">
    <property type="component" value="Unassembled WGS sequence"/>
</dbReference>
<dbReference type="SUPFAM" id="SSF109854">
    <property type="entry name" value="DinB/YfiT-like putative metalloenzymes"/>
    <property type="match status" value="1"/>
</dbReference>
<gene>
    <name evidence="3" type="ORF">ACFOOR_06420</name>
</gene>